<name>A0A4U0ZK84_9ALTE</name>
<feature type="signal peptide" evidence="1">
    <location>
        <begin position="1"/>
        <end position="23"/>
    </location>
</feature>
<feature type="chain" id="PRO_5020702384" evidence="1">
    <location>
        <begin position="24"/>
        <end position="207"/>
    </location>
</feature>
<proteinExistence type="predicted"/>
<sequence>MRRIIWVCSLVCSSLMFASMAQSQETGQQDLRASVVLIDAASSPGYKVIQEIEKLMDGGVEGSEATKTSLAALAASESETLTTSQKEMLSTYTEASYAFFNALIGGSEIFEATFASIEELPANAGDVVTVAVTFFPEQANEILAAAVLTGEITQEDAIALALLAGANPEDVSTETAAGGDITAVPAPLGAGVGAGGAGGGDTTASTN</sequence>
<comment type="caution">
    <text evidence="2">The sequence shown here is derived from an EMBL/GenBank/DDBJ whole genome shotgun (WGS) entry which is preliminary data.</text>
</comment>
<keyword evidence="1" id="KW-0732">Signal</keyword>
<evidence type="ECO:0000256" key="1">
    <source>
        <dbReference type="SAM" id="SignalP"/>
    </source>
</evidence>
<accession>A0A4U0ZK84</accession>
<gene>
    <name evidence="2" type="ORF">E5672_03810</name>
</gene>
<dbReference type="RefSeq" id="WP_136780973.1">
    <property type="nucleotide sequence ID" value="NZ_SWCO01000001.1"/>
</dbReference>
<protein>
    <submittedName>
        <fullName evidence="2">Uncharacterized protein</fullName>
    </submittedName>
</protein>
<dbReference type="AlphaFoldDB" id="A0A4U0ZK84"/>
<evidence type="ECO:0000313" key="3">
    <source>
        <dbReference type="Proteomes" id="UP000305471"/>
    </source>
</evidence>
<keyword evidence="3" id="KW-1185">Reference proteome</keyword>
<dbReference type="EMBL" id="SWCO01000001">
    <property type="protein sequence ID" value="TKB05217.1"/>
    <property type="molecule type" value="Genomic_DNA"/>
</dbReference>
<organism evidence="2 3">
    <name type="scientific">Alteromonas portus</name>
    <dbReference type="NCBI Taxonomy" id="2565549"/>
    <lineage>
        <taxon>Bacteria</taxon>
        <taxon>Pseudomonadati</taxon>
        <taxon>Pseudomonadota</taxon>
        <taxon>Gammaproteobacteria</taxon>
        <taxon>Alteromonadales</taxon>
        <taxon>Alteromonadaceae</taxon>
        <taxon>Alteromonas/Salinimonas group</taxon>
        <taxon>Alteromonas</taxon>
    </lineage>
</organism>
<dbReference type="Proteomes" id="UP000305471">
    <property type="component" value="Unassembled WGS sequence"/>
</dbReference>
<evidence type="ECO:0000313" key="2">
    <source>
        <dbReference type="EMBL" id="TKB05217.1"/>
    </source>
</evidence>
<reference evidence="2 3" key="1">
    <citation type="submission" date="2019-04" db="EMBL/GenBank/DDBJ databases">
        <title>Alteromonas portus sp. nov., an alginate lyase-excreting marine bacterium.</title>
        <authorList>
            <person name="Huang H."/>
            <person name="Mo K."/>
            <person name="Bao S."/>
        </authorList>
    </citation>
    <scope>NUCLEOTIDE SEQUENCE [LARGE SCALE GENOMIC DNA]</scope>
    <source>
        <strain evidence="2 3">HB161718</strain>
    </source>
</reference>